<organism evidence="9 10">
    <name type="scientific">Candidatus Falkowbacteria bacterium RIFOXYC2_FULL_36_12</name>
    <dbReference type="NCBI Taxonomy" id="1798002"/>
    <lineage>
        <taxon>Bacteria</taxon>
        <taxon>Candidatus Falkowiibacteriota</taxon>
    </lineage>
</organism>
<proteinExistence type="inferred from homology"/>
<comment type="similarity">
    <text evidence="2">Belongs to the bacterial sugar transferase family.</text>
</comment>
<feature type="domain" description="Bacterial sugar transferase" evidence="8">
    <location>
        <begin position="311"/>
        <end position="513"/>
    </location>
</feature>
<dbReference type="AlphaFoldDB" id="A0A1F5T2Y0"/>
<sequence length="519" mass="60302">MTVKTEFGLLTCLEPKKDSDGVTVFLFEKTLIFKYNICSYLFKFIMKKKSELVFTAIKIPLDYALLVLSGVLAYLIRINENITQYRQVEFNIDLNEIFTTSLLLSVVWLLFFAMAGLYKFRRLKITDELGKIILACSTGMSAIIIYMFFVRELFDSRFIVLTAWVLSIFLIIVARIILRKIQNISLKFGVGSHKIIIVGNNEATKELIKTFKQQPELGYKIIAECKKFDNEKFIDLHKKYFIDEIIQTDSSLSRAESIELINFSENNNIIFKYAAGTFEARTTNIDVHMIAGIPLIEIRKTKLDGWGKIAKRLIDFIYSIILIVVLSPVMLIILLAIKIESRGPAIFRNERVSRHGKFHVFKFRSMYADYCIGKQFEKFTDQKKIIEFEKDLIKKQSERKGPVYKILNDPRRTKVGRFIERTSLDELPQLFNVLIGNMSLVGPRPHQPREVEKYEMHHKRVLDIKPGITGLAQISGRSDLDFEDEVKLDTYYIENWSLKLDFWIMLKTPLVVLSRKSKV</sequence>
<evidence type="ECO:0000256" key="6">
    <source>
        <dbReference type="ARBA" id="ARBA00023136"/>
    </source>
</evidence>
<feature type="transmembrane region" description="Helical" evidence="7">
    <location>
        <begin position="97"/>
        <end position="120"/>
    </location>
</feature>
<evidence type="ECO:0000259" key="8">
    <source>
        <dbReference type="Pfam" id="PF02397"/>
    </source>
</evidence>
<feature type="transmembrane region" description="Helical" evidence="7">
    <location>
        <begin position="156"/>
        <end position="178"/>
    </location>
</feature>
<comment type="subcellular location">
    <subcellularLocation>
        <location evidence="1">Membrane</location>
        <topology evidence="1">Multi-pass membrane protein</topology>
    </subcellularLocation>
</comment>
<name>A0A1F5T2Y0_9BACT</name>
<evidence type="ECO:0000256" key="3">
    <source>
        <dbReference type="ARBA" id="ARBA00022679"/>
    </source>
</evidence>
<dbReference type="STRING" id="1798002.A2478_01230"/>
<keyword evidence="6 7" id="KW-0472">Membrane</keyword>
<feature type="transmembrane region" description="Helical" evidence="7">
    <location>
        <begin position="132"/>
        <end position="150"/>
    </location>
</feature>
<comment type="caution">
    <text evidence="9">The sequence shown here is derived from an EMBL/GenBank/DDBJ whole genome shotgun (WGS) entry which is preliminary data.</text>
</comment>
<keyword evidence="4 7" id="KW-0812">Transmembrane</keyword>
<evidence type="ECO:0000256" key="7">
    <source>
        <dbReference type="SAM" id="Phobius"/>
    </source>
</evidence>
<dbReference type="InterPro" id="IPR017475">
    <property type="entry name" value="EPS_sugar_tfrase"/>
</dbReference>
<evidence type="ECO:0000256" key="5">
    <source>
        <dbReference type="ARBA" id="ARBA00022989"/>
    </source>
</evidence>
<keyword evidence="3" id="KW-0808">Transferase</keyword>
<dbReference type="InterPro" id="IPR003362">
    <property type="entry name" value="Bact_transf"/>
</dbReference>
<evidence type="ECO:0000256" key="1">
    <source>
        <dbReference type="ARBA" id="ARBA00004141"/>
    </source>
</evidence>
<evidence type="ECO:0000256" key="2">
    <source>
        <dbReference type="ARBA" id="ARBA00006464"/>
    </source>
</evidence>
<dbReference type="PANTHER" id="PTHR30576">
    <property type="entry name" value="COLANIC BIOSYNTHESIS UDP-GLUCOSE LIPID CARRIER TRANSFERASE"/>
    <property type="match status" value="1"/>
</dbReference>
<dbReference type="GO" id="GO:0016020">
    <property type="term" value="C:membrane"/>
    <property type="evidence" value="ECO:0007669"/>
    <property type="project" value="UniProtKB-SubCell"/>
</dbReference>
<dbReference type="Proteomes" id="UP000179001">
    <property type="component" value="Unassembled WGS sequence"/>
</dbReference>
<dbReference type="EMBL" id="MFGJ01000001">
    <property type="protein sequence ID" value="OGF33310.1"/>
    <property type="molecule type" value="Genomic_DNA"/>
</dbReference>
<gene>
    <name evidence="9" type="ORF">A2478_01230</name>
</gene>
<dbReference type="NCBIfam" id="TIGR03025">
    <property type="entry name" value="EPS_sugtrans"/>
    <property type="match status" value="1"/>
</dbReference>
<dbReference type="Pfam" id="PF13727">
    <property type="entry name" value="CoA_binding_3"/>
    <property type="match status" value="1"/>
</dbReference>
<evidence type="ECO:0000256" key="4">
    <source>
        <dbReference type="ARBA" id="ARBA00022692"/>
    </source>
</evidence>
<dbReference type="GO" id="GO:0016780">
    <property type="term" value="F:phosphotransferase activity, for other substituted phosphate groups"/>
    <property type="evidence" value="ECO:0007669"/>
    <property type="project" value="TreeGrafter"/>
</dbReference>
<accession>A0A1F5T2Y0</accession>
<evidence type="ECO:0000313" key="10">
    <source>
        <dbReference type="Proteomes" id="UP000179001"/>
    </source>
</evidence>
<protein>
    <recommendedName>
        <fullName evidence="8">Bacterial sugar transferase domain-containing protein</fullName>
    </recommendedName>
</protein>
<reference evidence="9 10" key="1">
    <citation type="journal article" date="2016" name="Nat. Commun.">
        <title>Thousands of microbial genomes shed light on interconnected biogeochemical processes in an aquifer system.</title>
        <authorList>
            <person name="Anantharaman K."/>
            <person name="Brown C.T."/>
            <person name="Hug L.A."/>
            <person name="Sharon I."/>
            <person name="Castelle C.J."/>
            <person name="Probst A.J."/>
            <person name="Thomas B.C."/>
            <person name="Singh A."/>
            <person name="Wilkins M.J."/>
            <person name="Karaoz U."/>
            <person name="Brodie E.L."/>
            <person name="Williams K.H."/>
            <person name="Hubbard S.S."/>
            <person name="Banfield J.F."/>
        </authorList>
    </citation>
    <scope>NUCLEOTIDE SEQUENCE [LARGE SCALE GENOMIC DNA]</scope>
</reference>
<dbReference type="PANTHER" id="PTHR30576:SF10">
    <property type="entry name" value="SLL5057 PROTEIN"/>
    <property type="match status" value="1"/>
</dbReference>
<evidence type="ECO:0000313" key="9">
    <source>
        <dbReference type="EMBL" id="OGF33310.1"/>
    </source>
</evidence>
<feature type="transmembrane region" description="Helical" evidence="7">
    <location>
        <begin position="316"/>
        <end position="337"/>
    </location>
</feature>
<dbReference type="Pfam" id="PF02397">
    <property type="entry name" value="Bac_transf"/>
    <property type="match status" value="1"/>
</dbReference>
<feature type="transmembrane region" description="Helical" evidence="7">
    <location>
        <begin position="52"/>
        <end position="77"/>
    </location>
</feature>
<keyword evidence="5 7" id="KW-1133">Transmembrane helix</keyword>